<gene>
    <name evidence="4" type="ORF">DEA37_0005972</name>
</gene>
<feature type="domain" description="C-type lectin" evidence="3">
    <location>
        <begin position="74"/>
        <end position="206"/>
    </location>
</feature>
<dbReference type="Proteomes" id="UP000324629">
    <property type="component" value="Unassembled WGS sequence"/>
</dbReference>
<dbReference type="InterPro" id="IPR016186">
    <property type="entry name" value="C-type_lectin-like/link_sf"/>
</dbReference>
<dbReference type="InterPro" id="IPR016187">
    <property type="entry name" value="CTDL_fold"/>
</dbReference>
<feature type="region of interest" description="Disordered" evidence="1">
    <location>
        <begin position="354"/>
        <end position="376"/>
    </location>
</feature>
<protein>
    <recommendedName>
        <fullName evidence="3">C-type lectin domain-containing protein</fullName>
    </recommendedName>
</protein>
<dbReference type="Pfam" id="PF00059">
    <property type="entry name" value="Lectin_C"/>
    <property type="match status" value="1"/>
</dbReference>
<evidence type="ECO:0000256" key="2">
    <source>
        <dbReference type="SAM" id="SignalP"/>
    </source>
</evidence>
<dbReference type="CDD" id="cd00037">
    <property type="entry name" value="CLECT"/>
    <property type="match status" value="1"/>
</dbReference>
<comment type="caution">
    <text evidence="4">The sequence shown here is derived from an EMBL/GenBank/DDBJ whole genome shotgun (WGS) entry which is preliminary data.</text>
</comment>
<keyword evidence="2" id="KW-0732">Signal</keyword>
<dbReference type="Gene3D" id="3.10.100.10">
    <property type="entry name" value="Mannose-Binding Protein A, subunit A"/>
    <property type="match status" value="1"/>
</dbReference>
<evidence type="ECO:0000313" key="4">
    <source>
        <dbReference type="EMBL" id="KAA3676350.1"/>
    </source>
</evidence>
<dbReference type="InterPro" id="IPR001304">
    <property type="entry name" value="C-type_lectin-like"/>
</dbReference>
<keyword evidence="5" id="KW-1185">Reference proteome</keyword>
<organism evidence="4 5">
    <name type="scientific">Paragonimus westermani</name>
    <dbReference type="NCBI Taxonomy" id="34504"/>
    <lineage>
        <taxon>Eukaryota</taxon>
        <taxon>Metazoa</taxon>
        <taxon>Spiralia</taxon>
        <taxon>Lophotrochozoa</taxon>
        <taxon>Platyhelminthes</taxon>
        <taxon>Trematoda</taxon>
        <taxon>Digenea</taxon>
        <taxon>Plagiorchiida</taxon>
        <taxon>Troglotremata</taxon>
        <taxon>Troglotrematidae</taxon>
        <taxon>Paragonimus</taxon>
    </lineage>
</organism>
<evidence type="ECO:0000259" key="3">
    <source>
        <dbReference type="PROSITE" id="PS50041"/>
    </source>
</evidence>
<feature type="compositionally biased region" description="Polar residues" evidence="1">
    <location>
        <begin position="354"/>
        <end position="367"/>
    </location>
</feature>
<dbReference type="SUPFAM" id="SSF56436">
    <property type="entry name" value="C-type lectin-like"/>
    <property type="match status" value="1"/>
</dbReference>
<dbReference type="PROSITE" id="PS50041">
    <property type="entry name" value="C_TYPE_LECTIN_2"/>
    <property type="match status" value="1"/>
</dbReference>
<proteinExistence type="predicted"/>
<evidence type="ECO:0000313" key="5">
    <source>
        <dbReference type="Proteomes" id="UP000324629"/>
    </source>
</evidence>
<feature type="region of interest" description="Disordered" evidence="1">
    <location>
        <begin position="283"/>
        <end position="303"/>
    </location>
</feature>
<sequence length="431" mass="49021">MYMLNLTIYLFTLLFCCSAWPQPTVFLANTAEYMQGLLRSPSWLGTSSPSSSKTSVPVDDRNDVEVKHLTSAIYKGLNYVLVRNLTLDFAQAEHFCAHEYSDPMHLATVQSEKEWMLTRIFGTPYPSEIWLGGLVQRSSSRIFVLRWLSGLPFTYHRFPTAERRRWRSNWRVNSQGCLVANIQSDGLGNWSAELTPCSEPRGFICKESERQSGRLNDFIQPYNPFGLHSLFDALFSSLPLINRFVTHEPLDAPREQTRHDAGGHFHVFEAPNNLRHNTFTPVQRQTTETSSFLPSKTSHSLNEGSSFIQSNELGKVGTFSTVLTTPMTTTENDQDIQSATRLSTDTAVLREQNIEPQIGSTQAPSTTESEKRLEQGTRLRPTFTIYPVAPKINKNLIEKAVRKSPVAQVIFPRTLWDLTYPEEPKWLSEKH</sequence>
<feature type="signal peptide" evidence="2">
    <location>
        <begin position="1"/>
        <end position="21"/>
    </location>
</feature>
<evidence type="ECO:0000256" key="1">
    <source>
        <dbReference type="SAM" id="MobiDB-lite"/>
    </source>
</evidence>
<dbReference type="EMBL" id="QNGE01002034">
    <property type="protein sequence ID" value="KAA3676350.1"/>
    <property type="molecule type" value="Genomic_DNA"/>
</dbReference>
<dbReference type="AlphaFoldDB" id="A0A5J4NM81"/>
<reference evidence="4 5" key="1">
    <citation type="journal article" date="2019" name="Gigascience">
        <title>Whole-genome sequence of the oriental lung fluke Paragonimus westermani.</title>
        <authorList>
            <person name="Oey H."/>
            <person name="Zakrzewski M."/>
            <person name="Narain K."/>
            <person name="Devi K.R."/>
            <person name="Agatsuma T."/>
            <person name="Nawaratna S."/>
            <person name="Gobert G.N."/>
            <person name="Jones M.K."/>
            <person name="Ragan M.A."/>
            <person name="McManus D.P."/>
            <person name="Krause L."/>
        </authorList>
    </citation>
    <scope>NUCLEOTIDE SEQUENCE [LARGE SCALE GENOMIC DNA]</scope>
    <source>
        <strain evidence="4 5">IND2009</strain>
    </source>
</reference>
<name>A0A5J4NM81_9TREM</name>
<feature type="chain" id="PRO_5023854442" description="C-type lectin domain-containing protein" evidence="2">
    <location>
        <begin position="22"/>
        <end position="431"/>
    </location>
</feature>
<accession>A0A5J4NM81</accession>